<accession>A0ABS5HIG4</accession>
<dbReference type="EMBL" id="JAGSSW010000005">
    <property type="protein sequence ID" value="MBR8464063.1"/>
    <property type="molecule type" value="Genomic_DNA"/>
</dbReference>
<reference evidence="1 2" key="1">
    <citation type="submission" date="2021-04" db="EMBL/GenBank/DDBJ databases">
        <title>Molecular and phenotypic characterization and identification of bacterial isolates recovered from the Anatolian ground squirrels (Spermophilus xanthoprymnus) and which have the potential to form a new species in the Campylobacter genus.</title>
        <authorList>
            <person name="Aydin F."/>
            <person name="Abay S."/>
            <person name="Kayman T."/>
            <person name="Karakaya E."/>
            <person name="Mustak H.K."/>
            <person name="Mustak I.B."/>
            <person name="Bilgin N."/>
            <person name="Duzler A."/>
            <person name="Sahin O."/>
            <person name="Guran O."/>
            <person name="Saticioglu I.B."/>
        </authorList>
    </citation>
    <scope>NUCLEOTIDE SEQUENCE [LARGE SCALE GENOMIC DNA]</scope>
    <source>
        <strain evidence="2">faydin-G24</strain>
    </source>
</reference>
<name>A0ABS5HIG4_9BACT</name>
<dbReference type="PANTHER" id="PTHR35866">
    <property type="entry name" value="PUTATIVE-RELATED"/>
    <property type="match status" value="1"/>
</dbReference>
<dbReference type="Pfam" id="PF03692">
    <property type="entry name" value="CxxCxxCC"/>
    <property type="match status" value="1"/>
</dbReference>
<evidence type="ECO:0000313" key="1">
    <source>
        <dbReference type="EMBL" id="MBR8464063.1"/>
    </source>
</evidence>
<dbReference type="PANTHER" id="PTHR35866:SF1">
    <property type="entry name" value="YKGJ FAMILY CYSTEINE CLUSTER PROTEIN"/>
    <property type="match status" value="1"/>
</dbReference>
<keyword evidence="2" id="KW-1185">Reference proteome</keyword>
<evidence type="ECO:0000313" key="2">
    <source>
        <dbReference type="Proteomes" id="UP000682951"/>
    </source>
</evidence>
<dbReference type="RefSeq" id="WP_212142052.1">
    <property type="nucleotide sequence ID" value="NZ_JAGSSW010000005.1"/>
</dbReference>
<dbReference type="Proteomes" id="UP000682951">
    <property type="component" value="Unassembled WGS sequence"/>
</dbReference>
<protein>
    <submittedName>
        <fullName evidence="1">YkgJ family cysteine cluster protein</fullName>
    </submittedName>
</protein>
<organism evidence="1 2">
    <name type="scientific">Campylobacter anatolicus</name>
    <dbReference type="NCBI Taxonomy" id="2829105"/>
    <lineage>
        <taxon>Bacteria</taxon>
        <taxon>Pseudomonadati</taxon>
        <taxon>Campylobacterota</taxon>
        <taxon>Epsilonproteobacteria</taxon>
        <taxon>Campylobacterales</taxon>
        <taxon>Campylobacteraceae</taxon>
        <taxon>Campylobacter</taxon>
    </lineage>
</organism>
<gene>
    <name evidence="1" type="ORF">KDD93_05685</name>
</gene>
<sequence>MAVIKQQGFCYEFDTSFCDSCGGKCCTGESGYIWIDEEEMATLSQHLNLNIDEFRREFLINVGAKYSIKEKSYNGGFACVFFDEINKNCSIYEYRPSQCVSFPFWEYFLTNLKELEKECIGVRFL</sequence>
<dbReference type="InterPro" id="IPR005358">
    <property type="entry name" value="Puta_zinc/iron-chelating_dom"/>
</dbReference>
<comment type="caution">
    <text evidence="1">The sequence shown here is derived from an EMBL/GenBank/DDBJ whole genome shotgun (WGS) entry which is preliminary data.</text>
</comment>
<proteinExistence type="predicted"/>